<keyword evidence="3" id="KW-0949">S-adenosyl-L-methionine</keyword>
<evidence type="ECO:0000256" key="3">
    <source>
        <dbReference type="ARBA" id="ARBA00022691"/>
    </source>
</evidence>
<dbReference type="InterPro" id="IPR029063">
    <property type="entry name" value="SAM-dependent_MTases_sf"/>
</dbReference>
<dbReference type="PROSITE" id="PS01231">
    <property type="entry name" value="TRMA_2"/>
    <property type="match status" value="1"/>
</dbReference>
<dbReference type="InterPro" id="IPR012340">
    <property type="entry name" value="NA-bd_OB-fold"/>
</dbReference>
<dbReference type="InterPro" id="IPR010280">
    <property type="entry name" value="U5_MeTrfase_fam"/>
</dbReference>
<dbReference type="PROSITE" id="PS51687">
    <property type="entry name" value="SAM_MT_RNA_M5U"/>
    <property type="match status" value="1"/>
</dbReference>
<dbReference type="PROSITE" id="PS01230">
    <property type="entry name" value="TRMA_1"/>
    <property type="match status" value="1"/>
</dbReference>
<protein>
    <submittedName>
        <fullName evidence="5">Unannotated protein</fullName>
    </submittedName>
</protein>
<keyword evidence="1" id="KW-0489">Methyltransferase</keyword>
<evidence type="ECO:0000259" key="4">
    <source>
        <dbReference type="PROSITE" id="PS50926"/>
    </source>
</evidence>
<proteinExistence type="predicted"/>
<dbReference type="Gene3D" id="3.40.50.150">
    <property type="entry name" value="Vaccinia Virus protein VP39"/>
    <property type="match status" value="2"/>
</dbReference>
<dbReference type="GO" id="GO:0070041">
    <property type="term" value="F:rRNA (uridine-C5-)-methyltransferase activity"/>
    <property type="evidence" value="ECO:0007669"/>
    <property type="project" value="TreeGrafter"/>
</dbReference>
<dbReference type="PANTHER" id="PTHR11061">
    <property type="entry name" value="RNA M5U METHYLTRANSFERASE"/>
    <property type="match status" value="1"/>
</dbReference>
<evidence type="ECO:0000313" key="5">
    <source>
        <dbReference type="EMBL" id="CAB4672274.1"/>
    </source>
</evidence>
<dbReference type="PANTHER" id="PTHR11061:SF30">
    <property type="entry name" value="TRNA (URACIL(54)-C(5))-METHYLTRANSFERASE"/>
    <property type="match status" value="1"/>
</dbReference>
<dbReference type="EMBL" id="CAEZXB010000006">
    <property type="protein sequence ID" value="CAB4672274.1"/>
    <property type="molecule type" value="Genomic_DNA"/>
</dbReference>
<dbReference type="Pfam" id="PF05958">
    <property type="entry name" value="tRNA_U5-meth_tr"/>
    <property type="match status" value="1"/>
</dbReference>
<accession>A0A6J6MHC3</accession>
<sequence length="385" mass="42435">MTIFTVGERFEVELGPVAHGGHVVARHEGRVIFVRHGIPGELVRVEVTGVSKNFARGDVIEVLVPSEHRVEPPCRFAKECGGCDFQHISVPEQRNMKKAVIVEQFARLAKRDIEVEIIDLGRHTGWRTRMRYAVDPEGHVGLRGSKSHDVVRLDKCVIAHDDIQPPRGNFSHTSEIEMAISSEGEIRGFRDGRLDDELSNGSTAITEMVHGTRFNIDPKGFWQVHPRAASMFVNTVLEFAQMKPGDHVLDLYGGAGLFAAFALEEVGPGGRVELVDSTAASVRDAARNFPALKAHVGEVLRVLRSLKRADVILLDPPRSGAGRPVLEQIAKLKPRRVVYVACDPASLARDVATFAELGYELAELRAFDAFPMTHHVEQIAAFTLA</sequence>
<reference evidence="5" key="1">
    <citation type="submission" date="2020-05" db="EMBL/GenBank/DDBJ databases">
        <authorList>
            <person name="Chiriac C."/>
            <person name="Salcher M."/>
            <person name="Ghai R."/>
            <person name="Kavagutti S V."/>
        </authorList>
    </citation>
    <scope>NUCLEOTIDE SEQUENCE</scope>
</reference>
<feature type="domain" description="TRAM" evidence="4">
    <location>
        <begin position="3"/>
        <end position="61"/>
    </location>
</feature>
<organism evidence="5">
    <name type="scientific">freshwater metagenome</name>
    <dbReference type="NCBI Taxonomy" id="449393"/>
    <lineage>
        <taxon>unclassified sequences</taxon>
        <taxon>metagenomes</taxon>
        <taxon>ecological metagenomes</taxon>
    </lineage>
</organism>
<name>A0A6J6MHC3_9ZZZZ</name>
<evidence type="ECO:0000256" key="2">
    <source>
        <dbReference type="ARBA" id="ARBA00022679"/>
    </source>
</evidence>
<dbReference type="InterPro" id="IPR030390">
    <property type="entry name" value="MeTrfase_TrmA_AS"/>
</dbReference>
<dbReference type="GO" id="GO:0070475">
    <property type="term" value="P:rRNA base methylation"/>
    <property type="evidence" value="ECO:0007669"/>
    <property type="project" value="TreeGrafter"/>
</dbReference>
<dbReference type="InterPro" id="IPR030391">
    <property type="entry name" value="MeTrfase_TrmA_CS"/>
</dbReference>
<evidence type="ECO:0000256" key="1">
    <source>
        <dbReference type="ARBA" id="ARBA00022603"/>
    </source>
</evidence>
<dbReference type="InterPro" id="IPR002792">
    <property type="entry name" value="TRAM_dom"/>
</dbReference>
<dbReference type="PROSITE" id="PS50926">
    <property type="entry name" value="TRAM"/>
    <property type="match status" value="1"/>
</dbReference>
<dbReference type="SUPFAM" id="SSF50249">
    <property type="entry name" value="Nucleic acid-binding proteins"/>
    <property type="match status" value="1"/>
</dbReference>
<dbReference type="SUPFAM" id="SSF53335">
    <property type="entry name" value="S-adenosyl-L-methionine-dependent methyltransferases"/>
    <property type="match status" value="1"/>
</dbReference>
<dbReference type="Gene3D" id="2.40.50.140">
    <property type="entry name" value="Nucleic acid-binding proteins"/>
    <property type="match status" value="1"/>
</dbReference>
<dbReference type="CDD" id="cd02440">
    <property type="entry name" value="AdoMet_MTases"/>
    <property type="match status" value="1"/>
</dbReference>
<dbReference type="Pfam" id="PF01938">
    <property type="entry name" value="TRAM"/>
    <property type="match status" value="1"/>
</dbReference>
<keyword evidence="2" id="KW-0808">Transferase</keyword>
<dbReference type="AlphaFoldDB" id="A0A6J6MHC3"/>
<gene>
    <name evidence="5" type="ORF">UFOPK2342_00523</name>
</gene>